<evidence type="ECO:0000313" key="2">
    <source>
        <dbReference type="Proteomes" id="UP000234275"/>
    </source>
</evidence>
<comment type="caution">
    <text evidence="1">The sequence shown here is derived from an EMBL/GenBank/DDBJ whole genome shotgun (WGS) entry which is preliminary data.</text>
</comment>
<protein>
    <submittedName>
        <fullName evidence="1">Uncharacterized protein</fullName>
    </submittedName>
</protein>
<dbReference type="OrthoDB" id="2823490at2759"/>
<dbReference type="AlphaFoldDB" id="A0A2I2G053"/>
<accession>A0A2I2G053</accession>
<dbReference type="VEuPathDB" id="FungiDB:P170DRAFT_439889"/>
<gene>
    <name evidence="1" type="ORF">P170DRAFT_439889</name>
</gene>
<dbReference type="STRING" id="1392250.A0A2I2G053"/>
<proteinExistence type="predicted"/>
<reference evidence="1 2" key="1">
    <citation type="submission" date="2016-12" db="EMBL/GenBank/DDBJ databases">
        <title>The genomes of Aspergillus section Nigri reveals drivers in fungal speciation.</title>
        <authorList>
            <consortium name="DOE Joint Genome Institute"/>
            <person name="Vesth T.C."/>
            <person name="Nybo J."/>
            <person name="Theobald S."/>
            <person name="Brandl J."/>
            <person name="Frisvad J.C."/>
            <person name="Nielsen K.F."/>
            <person name="Lyhne E.K."/>
            <person name="Kogle M.E."/>
            <person name="Kuo A."/>
            <person name="Riley R."/>
            <person name="Clum A."/>
            <person name="Nolan M."/>
            <person name="Lipzen A."/>
            <person name="Salamov A."/>
            <person name="Henrissat B."/>
            <person name="Wiebenga A."/>
            <person name="De Vries R.P."/>
            <person name="Grigoriev I.V."/>
            <person name="Mortensen U.H."/>
            <person name="Andersen M.R."/>
            <person name="Baker S.E."/>
        </authorList>
    </citation>
    <scope>NUCLEOTIDE SEQUENCE [LARGE SCALE GENOMIC DNA]</scope>
    <source>
        <strain evidence="1 2">IBT 23096</strain>
    </source>
</reference>
<dbReference type="Proteomes" id="UP000234275">
    <property type="component" value="Unassembled WGS sequence"/>
</dbReference>
<evidence type="ECO:0000313" key="1">
    <source>
        <dbReference type="EMBL" id="PLB46265.1"/>
    </source>
</evidence>
<dbReference type="GeneID" id="36557637"/>
<organism evidence="1 2">
    <name type="scientific">Aspergillus steynii IBT 23096</name>
    <dbReference type="NCBI Taxonomy" id="1392250"/>
    <lineage>
        <taxon>Eukaryota</taxon>
        <taxon>Fungi</taxon>
        <taxon>Dikarya</taxon>
        <taxon>Ascomycota</taxon>
        <taxon>Pezizomycotina</taxon>
        <taxon>Eurotiomycetes</taxon>
        <taxon>Eurotiomycetidae</taxon>
        <taxon>Eurotiales</taxon>
        <taxon>Aspergillaceae</taxon>
        <taxon>Aspergillus</taxon>
        <taxon>Aspergillus subgen. Circumdati</taxon>
    </lineage>
</organism>
<keyword evidence="2" id="KW-1185">Reference proteome</keyword>
<dbReference type="EMBL" id="MSFO01000007">
    <property type="protein sequence ID" value="PLB46265.1"/>
    <property type="molecule type" value="Genomic_DNA"/>
</dbReference>
<name>A0A2I2G053_9EURO</name>
<sequence length="252" mass="29762">MRRLKRPNYLLDVMIVNEWDFWPTWLSVPVLRTHLDEVNANFRIFGHCLSGDKVRWITGDGGHDGPEWCFYAMLERFLVHGPLTEPSKPKKQTGRKFYIKTLTLNFESAAGDQYYLAPSTVRRRLWAQFKHLDDPEECLDLSLYAPRPEWPAKILYSELVSLLRLSEYIPSYGLMFFEHIGKMRLLVEGRLYQEFDITAIMAPNTFNSTMSNFSRTEGREDFWRWKLDTLRKRQEAGLPVIWSDDPGLDRYL</sequence>
<dbReference type="RefSeq" id="XP_024701567.1">
    <property type="nucleotide sequence ID" value="XM_024849938.1"/>
</dbReference>